<dbReference type="RefSeq" id="WP_161824189.1">
    <property type="nucleotide sequence ID" value="NZ_WVIC01000005.1"/>
</dbReference>
<dbReference type="AlphaFoldDB" id="A0A8K2A708"/>
<proteinExistence type="predicted"/>
<protein>
    <submittedName>
        <fullName evidence="1">DUF433 domain-containing protein</fullName>
    </submittedName>
</protein>
<organism evidence="1 2">
    <name type="scientific">Petrachloros mirabilis ULC683</name>
    <dbReference type="NCBI Taxonomy" id="2781853"/>
    <lineage>
        <taxon>Bacteria</taxon>
        <taxon>Bacillati</taxon>
        <taxon>Cyanobacteriota</taxon>
        <taxon>Cyanophyceae</taxon>
        <taxon>Synechococcales</taxon>
        <taxon>Petrachlorosaceae</taxon>
        <taxon>Petrachloros</taxon>
        <taxon>Petrachloros mirabilis</taxon>
    </lineage>
</organism>
<dbReference type="Gene3D" id="1.10.10.10">
    <property type="entry name" value="Winged helix-like DNA-binding domain superfamily/Winged helix DNA-binding domain"/>
    <property type="match status" value="1"/>
</dbReference>
<comment type="caution">
    <text evidence="1">The sequence shown here is derived from an EMBL/GenBank/DDBJ whole genome shotgun (WGS) entry which is preliminary data.</text>
</comment>
<dbReference type="InterPro" id="IPR009057">
    <property type="entry name" value="Homeodomain-like_sf"/>
</dbReference>
<gene>
    <name evidence="1" type="ORF">GS597_04200</name>
</gene>
<accession>A0A8K2A708</accession>
<dbReference type="Proteomes" id="UP000607397">
    <property type="component" value="Unassembled WGS sequence"/>
</dbReference>
<reference evidence="1" key="1">
    <citation type="submission" date="2019-12" db="EMBL/GenBank/DDBJ databases">
        <title>High-Quality draft genome sequences of three cyanobacteria isolated from the limestone walls of the Old Cathedral of Coimbra.</title>
        <authorList>
            <person name="Tiago I."/>
            <person name="Soares F."/>
            <person name="Portugal A."/>
        </authorList>
    </citation>
    <scope>NUCLEOTIDE SEQUENCE [LARGE SCALE GENOMIC DNA]</scope>
    <source>
        <strain evidence="1">C</strain>
    </source>
</reference>
<name>A0A8K2A708_9CYAN</name>
<dbReference type="InterPro" id="IPR007367">
    <property type="entry name" value="DUF433"/>
</dbReference>
<dbReference type="InterPro" id="IPR036388">
    <property type="entry name" value="WH-like_DNA-bd_sf"/>
</dbReference>
<evidence type="ECO:0000313" key="1">
    <source>
        <dbReference type="EMBL" id="NCJ05724.1"/>
    </source>
</evidence>
<dbReference type="EMBL" id="WVIC01000005">
    <property type="protein sequence ID" value="NCJ05724.1"/>
    <property type="molecule type" value="Genomic_DNA"/>
</dbReference>
<dbReference type="SUPFAM" id="SSF46689">
    <property type="entry name" value="Homeodomain-like"/>
    <property type="match status" value="1"/>
</dbReference>
<keyword evidence="2" id="KW-1185">Reference proteome</keyword>
<sequence length="88" mass="9958">MENVNSLDMLECHPDKVSGAWVFKGTRVPVSAFFENLKDGASIDQFLEWFPGVARAQVEALLDYELSQPPDCHRRFDDDLMAAHPATY</sequence>
<evidence type="ECO:0000313" key="2">
    <source>
        <dbReference type="Proteomes" id="UP000607397"/>
    </source>
</evidence>
<dbReference type="Pfam" id="PF04255">
    <property type="entry name" value="DUF433"/>
    <property type="match status" value="1"/>
</dbReference>